<sequence>MDKADLQGQTDELSKRERQAGCETQRFAHREEALAERLQLASRREQSLLERETAVAAREEDVTNAERAFREGMRRSRQSCEPARRDMDREALDEKARMQEEQDQHLAERERRVVCCEERFRVQKAECMRQLKEQEASLVEREEKLQRSVLAEENARQLEAAPRRRLTARKQIS</sequence>
<dbReference type="AlphaFoldDB" id="A0AA36HW15"/>
<evidence type="ECO:0000256" key="1">
    <source>
        <dbReference type="SAM" id="MobiDB-lite"/>
    </source>
</evidence>
<dbReference type="EMBL" id="CAUJNA010000384">
    <property type="protein sequence ID" value="CAJ1376332.1"/>
    <property type="molecule type" value="Genomic_DNA"/>
</dbReference>
<name>A0AA36HW15_9DINO</name>
<feature type="compositionally biased region" description="Basic and acidic residues" evidence="1">
    <location>
        <begin position="12"/>
        <end position="27"/>
    </location>
</feature>
<reference evidence="2" key="1">
    <citation type="submission" date="2023-08" db="EMBL/GenBank/DDBJ databases">
        <authorList>
            <person name="Chen Y."/>
            <person name="Shah S."/>
            <person name="Dougan E. K."/>
            <person name="Thang M."/>
            <person name="Chan C."/>
        </authorList>
    </citation>
    <scope>NUCLEOTIDE SEQUENCE</scope>
</reference>
<gene>
    <name evidence="2" type="ORF">EVOR1521_LOCUS5423</name>
</gene>
<comment type="caution">
    <text evidence="2">The sequence shown here is derived from an EMBL/GenBank/DDBJ whole genome shotgun (WGS) entry which is preliminary data.</text>
</comment>
<feature type="region of interest" description="Disordered" evidence="1">
    <location>
        <begin position="1"/>
        <end position="27"/>
    </location>
</feature>
<proteinExistence type="predicted"/>
<evidence type="ECO:0000313" key="2">
    <source>
        <dbReference type="EMBL" id="CAJ1376332.1"/>
    </source>
</evidence>
<evidence type="ECO:0000313" key="3">
    <source>
        <dbReference type="Proteomes" id="UP001178507"/>
    </source>
</evidence>
<dbReference type="Proteomes" id="UP001178507">
    <property type="component" value="Unassembled WGS sequence"/>
</dbReference>
<keyword evidence="3" id="KW-1185">Reference proteome</keyword>
<accession>A0AA36HW15</accession>
<organism evidence="2 3">
    <name type="scientific">Effrenium voratum</name>
    <dbReference type="NCBI Taxonomy" id="2562239"/>
    <lineage>
        <taxon>Eukaryota</taxon>
        <taxon>Sar</taxon>
        <taxon>Alveolata</taxon>
        <taxon>Dinophyceae</taxon>
        <taxon>Suessiales</taxon>
        <taxon>Symbiodiniaceae</taxon>
        <taxon>Effrenium</taxon>
    </lineage>
</organism>
<protein>
    <submittedName>
        <fullName evidence="2">Uncharacterized protein</fullName>
    </submittedName>
</protein>
<feature type="region of interest" description="Disordered" evidence="1">
    <location>
        <begin position="67"/>
        <end position="88"/>
    </location>
</feature>